<dbReference type="Gene3D" id="2.30.30.40">
    <property type="entry name" value="SH3 Domains"/>
    <property type="match status" value="1"/>
</dbReference>
<feature type="region of interest" description="Disordered" evidence="1">
    <location>
        <begin position="1"/>
        <end position="30"/>
    </location>
</feature>
<dbReference type="Proteomes" id="UP001212123">
    <property type="component" value="Unassembled WGS sequence"/>
</dbReference>
<reference evidence="3 4" key="1">
    <citation type="submission" date="2023-01" db="EMBL/GenBank/DDBJ databases">
        <title>Genomes from the Australian National Cyanobacteria Reference Collection.</title>
        <authorList>
            <person name="Willis A."/>
            <person name="Lee E.M.F."/>
        </authorList>
    </citation>
    <scope>NUCLEOTIDE SEQUENCE [LARGE SCALE GENOMIC DNA]</scope>
    <source>
        <strain evidence="3 4">CS-537/01</strain>
    </source>
</reference>
<dbReference type="Pfam" id="PF01584">
    <property type="entry name" value="CheW"/>
    <property type="match status" value="1"/>
</dbReference>
<gene>
    <name evidence="3" type="ORF">PN492_08885</name>
</gene>
<dbReference type="Gene3D" id="2.40.50.180">
    <property type="entry name" value="CheA-289, Domain 4"/>
    <property type="match status" value="1"/>
</dbReference>
<dbReference type="InterPro" id="IPR036061">
    <property type="entry name" value="CheW-like_dom_sf"/>
</dbReference>
<dbReference type="InterPro" id="IPR039315">
    <property type="entry name" value="CheW"/>
</dbReference>
<keyword evidence="4" id="KW-1185">Reference proteome</keyword>
<feature type="compositionally biased region" description="Polar residues" evidence="1">
    <location>
        <begin position="16"/>
        <end position="30"/>
    </location>
</feature>
<accession>A0ABT5A562</accession>
<dbReference type="InterPro" id="IPR002545">
    <property type="entry name" value="CheW-lke_dom"/>
</dbReference>
<dbReference type="SMART" id="SM00260">
    <property type="entry name" value="CheW"/>
    <property type="match status" value="1"/>
</dbReference>
<comment type="caution">
    <text evidence="3">The sequence shown here is derived from an EMBL/GenBank/DDBJ whole genome shotgun (WGS) entry which is preliminary data.</text>
</comment>
<evidence type="ECO:0000313" key="3">
    <source>
        <dbReference type="EMBL" id="MDB9486660.1"/>
    </source>
</evidence>
<proteinExistence type="predicted"/>
<protein>
    <submittedName>
        <fullName evidence="3">Chemotaxis protein CheW</fullName>
    </submittedName>
</protein>
<feature type="domain" description="CheW-like" evidence="2">
    <location>
        <begin position="36"/>
        <end position="184"/>
    </location>
</feature>
<dbReference type="PROSITE" id="PS50851">
    <property type="entry name" value="CHEW"/>
    <property type="match status" value="1"/>
</dbReference>
<evidence type="ECO:0000256" key="1">
    <source>
        <dbReference type="SAM" id="MobiDB-lite"/>
    </source>
</evidence>
<sequence>MVSNSEFLTDPGQYQFPPQLQPENSPGQSDQIRLSSELHLRFYLPSGQEFAFLATGIREVIELSPERITQIPNTSPLLLGTTNLRGRLIWIADLGQFLGETIPLNTDCPEISIIVIEDQDTILGLGVAEISGIDWLDIGHLVPLNHVPDDQTEFLRGAYIFDTETEKKYLQLLDQVAILRSTRWS</sequence>
<dbReference type="RefSeq" id="WP_028083391.1">
    <property type="nucleotide sequence ID" value="NZ_JAQMTU010000048.1"/>
</dbReference>
<dbReference type="PANTHER" id="PTHR22617">
    <property type="entry name" value="CHEMOTAXIS SENSOR HISTIDINE KINASE-RELATED"/>
    <property type="match status" value="1"/>
</dbReference>
<dbReference type="EMBL" id="JAQMTU010000048">
    <property type="protein sequence ID" value="MDB9486660.1"/>
    <property type="molecule type" value="Genomic_DNA"/>
</dbReference>
<organism evidence="3 4">
    <name type="scientific">Dolichospermum circinale CS-537/01</name>
    <dbReference type="NCBI Taxonomy" id="3021739"/>
    <lineage>
        <taxon>Bacteria</taxon>
        <taxon>Bacillati</taxon>
        <taxon>Cyanobacteriota</taxon>
        <taxon>Cyanophyceae</taxon>
        <taxon>Nostocales</taxon>
        <taxon>Aphanizomenonaceae</taxon>
        <taxon>Dolichospermum</taxon>
        <taxon>Dolichospermum circinale</taxon>
    </lineage>
</organism>
<dbReference type="PANTHER" id="PTHR22617:SF23">
    <property type="entry name" value="CHEMOTAXIS PROTEIN CHEW"/>
    <property type="match status" value="1"/>
</dbReference>
<evidence type="ECO:0000259" key="2">
    <source>
        <dbReference type="PROSITE" id="PS50851"/>
    </source>
</evidence>
<name>A0ABT5A562_9CYAN</name>
<dbReference type="SUPFAM" id="SSF50341">
    <property type="entry name" value="CheW-like"/>
    <property type="match status" value="1"/>
</dbReference>
<evidence type="ECO:0000313" key="4">
    <source>
        <dbReference type="Proteomes" id="UP001212123"/>
    </source>
</evidence>